<protein>
    <submittedName>
        <fullName evidence="2">Uncharacterized protein</fullName>
    </submittedName>
</protein>
<feature type="region of interest" description="Disordered" evidence="1">
    <location>
        <begin position="1"/>
        <end position="22"/>
    </location>
</feature>
<dbReference type="GeneID" id="94846165"/>
<feature type="compositionally biased region" description="Basic residues" evidence="1">
    <location>
        <begin position="1"/>
        <end position="10"/>
    </location>
</feature>
<evidence type="ECO:0000256" key="1">
    <source>
        <dbReference type="SAM" id="MobiDB-lite"/>
    </source>
</evidence>
<name>A0A1J4JDM4_9EUKA</name>
<evidence type="ECO:0000313" key="2">
    <source>
        <dbReference type="EMBL" id="OHS96391.1"/>
    </source>
</evidence>
<keyword evidence="3" id="KW-1185">Reference proteome</keyword>
<dbReference type="Proteomes" id="UP000179807">
    <property type="component" value="Unassembled WGS sequence"/>
</dbReference>
<dbReference type="EMBL" id="MLAK01001181">
    <property type="protein sequence ID" value="OHS96391.1"/>
    <property type="molecule type" value="Genomic_DNA"/>
</dbReference>
<sequence>MKNIFKKRQTTPHGNVPPKPQENPLLEEFSPSHPYLAQSNKINCRKIITDSVFATDFHKLIMVIQKYPQILDLIELYEFEKSYITKVANNYHEFRQNALKIQITKGFNQVMKLESIVNKSVDIQSAFNNPPFNDMMHLFKAKKYWQEARQKDFANQLLKMEIDNIGSKSVNKNKQICIYLVSLLTSVDAIPMNFILSIKFENLITTKEAEISKSKRCTHLNQISTQFTMDAVQMIKKISDFRDKYNESTFEKQQIEINEILKENHQNFNENTKVLSIKTDSTAFFDFISHPKSCSYQLYAEYIQNPNSETFKKLVHEIIKMFSISNENIFIVFCLCSLSFTSCVAPFITVRSETDASEEILNEAFQIYTLFDPVMTLNEITSKVCESQNGEINSQKVEHVIEVIKAITPKWKEMLQFMVDFTIPEYLSEANKNVRIVINKLIQ</sequence>
<dbReference type="RefSeq" id="XP_068349528.1">
    <property type="nucleotide sequence ID" value="XM_068511461.1"/>
</dbReference>
<organism evidence="2 3">
    <name type="scientific">Tritrichomonas foetus</name>
    <dbReference type="NCBI Taxonomy" id="1144522"/>
    <lineage>
        <taxon>Eukaryota</taxon>
        <taxon>Metamonada</taxon>
        <taxon>Parabasalia</taxon>
        <taxon>Tritrichomonadida</taxon>
        <taxon>Tritrichomonadidae</taxon>
        <taxon>Tritrichomonas</taxon>
    </lineage>
</organism>
<accession>A0A1J4JDM4</accession>
<dbReference type="AlphaFoldDB" id="A0A1J4JDM4"/>
<gene>
    <name evidence="2" type="ORF">TRFO_37502</name>
</gene>
<dbReference type="VEuPathDB" id="TrichDB:TRFO_37502"/>
<reference evidence="2" key="1">
    <citation type="submission" date="2016-10" db="EMBL/GenBank/DDBJ databases">
        <authorList>
            <person name="Benchimol M."/>
            <person name="Almeida L.G."/>
            <person name="Vasconcelos A.T."/>
            <person name="Perreira-Neves A."/>
            <person name="Rosa I.A."/>
            <person name="Tasca T."/>
            <person name="Bogo M.R."/>
            <person name="de Souza W."/>
        </authorList>
    </citation>
    <scope>NUCLEOTIDE SEQUENCE [LARGE SCALE GENOMIC DNA]</scope>
    <source>
        <strain evidence="2">K</strain>
    </source>
</reference>
<proteinExistence type="predicted"/>
<evidence type="ECO:0000313" key="3">
    <source>
        <dbReference type="Proteomes" id="UP000179807"/>
    </source>
</evidence>
<comment type="caution">
    <text evidence="2">The sequence shown here is derived from an EMBL/GenBank/DDBJ whole genome shotgun (WGS) entry which is preliminary data.</text>
</comment>
<dbReference type="OrthoDB" id="10653056at2759"/>